<dbReference type="InterPro" id="IPR036397">
    <property type="entry name" value="RNaseH_sf"/>
</dbReference>
<dbReference type="AlphaFoldDB" id="A0A0G1BA00"/>
<feature type="non-terminal residue" evidence="2">
    <location>
        <position position="71"/>
    </location>
</feature>
<proteinExistence type="predicted"/>
<gene>
    <name evidence="2" type="ORF">UV42_C0066G0010</name>
</gene>
<organism evidence="2 3">
    <name type="scientific">Candidatus Magasanikbacteria bacterium GW2011_GWE2_42_7</name>
    <dbReference type="NCBI Taxonomy" id="1619052"/>
    <lineage>
        <taxon>Bacteria</taxon>
        <taxon>Candidatus Magasanikiibacteriota</taxon>
    </lineage>
</organism>
<feature type="domain" description="RNase H type-1" evidence="1">
    <location>
        <begin position="1"/>
        <end position="71"/>
    </location>
</feature>
<name>A0A0G1BA00_9BACT</name>
<dbReference type="Proteomes" id="UP000033867">
    <property type="component" value="Unassembled WGS sequence"/>
</dbReference>
<sequence>MKLYLHTDGGSRNNPGPSASGIVIKDDTGKIVASYGEYLGIQTNNFAEYSAVISALTKAKDLGATEIVIIA</sequence>
<dbReference type="EMBL" id="LCEK01000066">
    <property type="protein sequence ID" value="KKS70190.1"/>
    <property type="molecule type" value="Genomic_DNA"/>
</dbReference>
<reference evidence="2 3" key="1">
    <citation type="journal article" date="2015" name="Nature">
        <title>rRNA introns, odd ribosomes, and small enigmatic genomes across a large radiation of phyla.</title>
        <authorList>
            <person name="Brown C.T."/>
            <person name="Hug L.A."/>
            <person name="Thomas B.C."/>
            <person name="Sharon I."/>
            <person name="Castelle C.J."/>
            <person name="Singh A."/>
            <person name="Wilkins M.J."/>
            <person name="Williams K.H."/>
            <person name="Banfield J.F."/>
        </authorList>
    </citation>
    <scope>NUCLEOTIDE SEQUENCE [LARGE SCALE GENOMIC DNA]</scope>
</reference>
<comment type="caution">
    <text evidence="2">The sequence shown here is derived from an EMBL/GenBank/DDBJ whole genome shotgun (WGS) entry which is preliminary data.</text>
</comment>
<accession>A0A0G1BA00</accession>
<dbReference type="InterPro" id="IPR002156">
    <property type="entry name" value="RNaseH_domain"/>
</dbReference>
<dbReference type="Gene3D" id="3.30.420.10">
    <property type="entry name" value="Ribonuclease H-like superfamily/Ribonuclease H"/>
    <property type="match status" value="1"/>
</dbReference>
<evidence type="ECO:0000259" key="1">
    <source>
        <dbReference type="PROSITE" id="PS50879"/>
    </source>
</evidence>
<dbReference type="InterPro" id="IPR012337">
    <property type="entry name" value="RNaseH-like_sf"/>
</dbReference>
<dbReference type="GO" id="GO:0003676">
    <property type="term" value="F:nucleic acid binding"/>
    <property type="evidence" value="ECO:0007669"/>
    <property type="project" value="InterPro"/>
</dbReference>
<evidence type="ECO:0000313" key="3">
    <source>
        <dbReference type="Proteomes" id="UP000033867"/>
    </source>
</evidence>
<evidence type="ECO:0000313" key="2">
    <source>
        <dbReference type="EMBL" id="KKS70190.1"/>
    </source>
</evidence>
<protein>
    <submittedName>
        <fullName evidence="2">Ribonuclease H</fullName>
    </submittedName>
</protein>
<dbReference type="PROSITE" id="PS50879">
    <property type="entry name" value="RNASE_H_1"/>
    <property type="match status" value="1"/>
</dbReference>
<dbReference type="SUPFAM" id="SSF53098">
    <property type="entry name" value="Ribonuclease H-like"/>
    <property type="match status" value="1"/>
</dbReference>
<dbReference type="Pfam" id="PF13456">
    <property type="entry name" value="RVT_3"/>
    <property type="match status" value="1"/>
</dbReference>
<dbReference type="GO" id="GO:0004523">
    <property type="term" value="F:RNA-DNA hybrid ribonuclease activity"/>
    <property type="evidence" value="ECO:0007669"/>
    <property type="project" value="InterPro"/>
</dbReference>